<keyword evidence="6" id="KW-1185">Reference proteome</keyword>
<dbReference type="InterPro" id="IPR027417">
    <property type="entry name" value="P-loop_NTPase"/>
</dbReference>
<evidence type="ECO:0000313" key="5">
    <source>
        <dbReference type="EMBL" id="MPV88185.1"/>
    </source>
</evidence>
<keyword evidence="3" id="KW-0804">Transcription</keyword>
<accession>A0A7J9UU89</accession>
<comment type="caution">
    <text evidence="5">The sequence shown here is derived from an EMBL/GenBank/DDBJ whole genome shotgun (WGS) entry which is preliminary data.</text>
</comment>
<dbReference type="EMBL" id="WHPD01001280">
    <property type="protein sequence ID" value="MPV88185.1"/>
    <property type="molecule type" value="Genomic_DNA"/>
</dbReference>
<name>A0A7J9UU89_9MICO</name>
<evidence type="ECO:0000256" key="3">
    <source>
        <dbReference type="ARBA" id="ARBA00023163"/>
    </source>
</evidence>
<dbReference type="SUPFAM" id="SSF46894">
    <property type="entry name" value="C-terminal effector domain of the bipartite response regulators"/>
    <property type="match status" value="1"/>
</dbReference>
<dbReference type="AlphaFoldDB" id="A0A7J9UU89"/>
<dbReference type="InterPro" id="IPR016032">
    <property type="entry name" value="Sig_transdc_resp-reg_C-effctor"/>
</dbReference>
<reference evidence="5 6" key="1">
    <citation type="submission" date="2019-10" db="EMBL/GenBank/DDBJ databases">
        <title>Georgenia wutianyii sp. nov. and Georgenia yuyongxinii sp. nov. isolated from plateau pika (Ochotona curzoniae) in the Qinghai-Tibet plateau of China.</title>
        <authorList>
            <person name="Tian Z."/>
        </authorList>
    </citation>
    <scope>NUCLEOTIDE SEQUENCE [LARGE SCALE GENOMIC DNA]</scope>
    <source>
        <strain evidence="5 6">JCM 15130</strain>
    </source>
</reference>
<feature type="domain" description="HTH luxR-type" evidence="4">
    <location>
        <begin position="760"/>
        <end position="825"/>
    </location>
</feature>
<keyword evidence="1" id="KW-0805">Transcription regulation</keyword>
<dbReference type="InterPro" id="IPR000792">
    <property type="entry name" value="Tscrpt_reg_LuxR_C"/>
</dbReference>
<dbReference type="PANTHER" id="PTHR44688">
    <property type="entry name" value="DNA-BINDING TRANSCRIPTIONAL ACTIVATOR DEVR_DOSR"/>
    <property type="match status" value="1"/>
</dbReference>
<dbReference type="PRINTS" id="PR00038">
    <property type="entry name" value="HTHLUXR"/>
</dbReference>
<dbReference type="PROSITE" id="PS00622">
    <property type="entry name" value="HTH_LUXR_1"/>
    <property type="match status" value="1"/>
</dbReference>
<dbReference type="GO" id="GO:0003677">
    <property type="term" value="F:DNA binding"/>
    <property type="evidence" value="ECO:0007669"/>
    <property type="project" value="UniProtKB-KW"/>
</dbReference>
<dbReference type="SMART" id="SM00421">
    <property type="entry name" value="HTH_LUXR"/>
    <property type="match status" value="1"/>
</dbReference>
<dbReference type="Proteomes" id="UP000429644">
    <property type="component" value="Unassembled WGS sequence"/>
</dbReference>
<evidence type="ECO:0000259" key="4">
    <source>
        <dbReference type="PROSITE" id="PS50043"/>
    </source>
</evidence>
<sequence>MRSLRGPGAVLLDEVAADPQRRLLVGVTGPAGTGKSVLLGELAGVYRAAGFETRQAPAPDVPGGDAAYTAVLVDDAHDLDDVTVGRLRELAEKGESHLVVAHRPWPRSRALRALLATLDLHRPPVALGPMGREDVAIVAAHRRGQPVPGTVVDALTRLTAGMPWLVHRVVATWPRDGVQVAPAGVLAQLGRELEHLDDRLRKLLLDLAVGFDLAGDTPPPALEQDPDGVEDLVAHGEAAGLLTASGAIVPLVGEALVVATPAHRVRARQRALLAAVDAAGRPLDDVARQLARTGLADPRVAAALTSQADAALARDPAAARALYTQAVAAGADVGALAARRAQAAALSGDLDEAGRMVDDLLTRPDPPDLGRAVDVAAEVWSRRGMLARSAQVYRWLGAARAGASAPLAVVALLGAGDREGAEEMLGASPAAAPPTVLASVPALMSEGLGETLDGSATAAMASLVRASDMLTASGCAIPLPIGPAELAALAALHVGELSVAESVIEGALAGGQGSAATRPGLLLLRAWTAMLRDRPDRAQAAVGEAAGAGNALAPREELFLRALEVGLARRTDDAPALVQAWGRARETILHFPVDLFTLLPLGELLIAAARLRDAPRVEGHVAEAWALLSRLGDPPLWAVPLHWAHVHAAILAERPADLGPHAAALVRAAGKSHYAAVLAAAGRAWVSVLAGNVDVAVVENAARGLASVGLTWDGSRLAGHAAARTEERKDMARLLARARDLHPGTTPGLPQEAALAAGRPLADDSGLSPREREIAGLVLAGKTYREIGDTIYISPRTVEHHVARIRRRLGAASRSELLARLRIALGEEWGA</sequence>
<proteinExistence type="predicted"/>
<dbReference type="PANTHER" id="PTHR44688:SF16">
    <property type="entry name" value="DNA-BINDING TRANSCRIPTIONAL ACTIVATOR DEVR_DOSR"/>
    <property type="match status" value="1"/>
</dbReference>
<dbReference type="InterPro" id="IPR036388">
    <property type="entry name" value="WH-like_DNA-bd_sf"/>
</dbReference>
<organism evidence="5 6">
    <name type="scientific">Georgenia ruanii</name>
    <dbReference type="NCBI Taxonomy" id="348442"/>
    <lineage>
        <taxon>Bacteria</taxon>
        <taxon>Bacillati</taxon>
        <taxon>Actinomycetota</taxon>
        <taxon>Actinomycetes</taxon>
        <taxon>Micrococcales</taxon>
        <taxon>Bogoriellaceae</taxon>
        <taxon>Georgenia</taxon>
    </lineage>
</organism>
<dbReference type="PROSITE" id="PS50043">
    <property type="entry name" value="HTH_LUXR_2"/>
    <property type="match status" value="1"/>
</dbReference>
<dbReference type="Gene3D" id="1.10.10.10">
    <property type="entry name" value="Winged helix-like DNA-binding domain superfamily/Winged helix DNA-binding domain"/>
    <property type="match status" value="1"/>
</dbReference>
<dbReference type="SUPFAM" id="SSF52540">
    <property type="entry name" value="P-loop containing nucleoside triphosphate hydrolases"/>
    <property type="match status" value="1"/>
</dbReference>
<evidence type="ECO:0000256" key="1">
    <source>
        <dbReference type="ARBA" id="ARBA00023015"/>
    </source>
</evidence>
<gene>
    <name evidence="5" type="ORF">GB882_05845</name>
</gene>
<evidence type="ECO:0000256" key="2">
    <source>
        <dbReference type="ARBA" id="ARBA00023125"/>
    </source>
</evidence>
<dbReference type="CDD" id="cd06170">
    <property type="entry name" value="LuxR_C_like"/>
    <property type="match status" value="1"/>
</dbReference>
<dbReference type="GO" id="GO:0006355">
    <property type="term" value="P:regulation of DNA-templated transcription"/>
    <property type="evidence" value="ECO:0007669"/>
    <property type="project" value="InterPro"/>
</dbReference>
<dbReference type="Pfam" id="PF00196">
    <property type="entry name" value="GerE"/>
    <property type="match status" value="1"/>
</dbReference>
<protein>
    <submittedName>
        <fullName evidence="5">LuxR family transcriptional regulator</fullName>
    </submittedName>
</protein>
<keyword evidence="2" id="KW-0238">DNA-binding</keyword>
<evidence type="ECO:0000313" key="6">
    <source>
        <dbReference type="Proteomes" id="UP000429644"/>
    </source>
</evidence>